<proteinExistence type="predicted"/>
<evidence type="ECO:0000313" key="2">
    <source>
        <dbReference type="Proteomes" id="UP000790833"/>
    </source>
</evidence>
<protein>
    <submittedName>
        <fullName evidence="1">tRNA-specific adenosine deaminase subunit tad3</fullName>
    </submittedName>
</protein>
<dbReference type="OrthoDB" id="3180714at2759"/>
<keyword evidence="2" id="KW-1185">Reference proteome</keyword>
<sequence length="239" mass="27640">MGNDSHIDFDTCTLHGVLRQIRYVKQDVEEENPLLLKCHVTTFPANQTKMMVNYLKSFPHDKFPSIKRFQKLSSDHTKLRAVICPTDYKSQEDINADLTALFKSSALFTLEELDIPCALPKSKEMAIKWSDKFWPMAWKGNPNHQFLKSLNLDPQMERQMITQLLDSYRLINNKSPAIVRSVTMIARETKDGMMKMLHVAEDNRQTHPLSHSVMNAIKAIWKWIGDEYNHIDPILGVNV</sequence>
<dbReference type="AlphaFoldDB" id="A0A9P7V9H7"/>
<dbReference type="GeneID" id="66118414"/>
<organism evidence="1 2">
    <name type="scientific">Scheffersomyces spartinae</name>
    <dbReference type="NCBI Taxonomy" id="45513"/>
    <lineage>
        <taxon>Eukaryota</taxon>
        <taxon>Fungi</taxon>
        <taxon>Dikarya</taxon>
        <taxon>Ascomycota</taxon>
        <taxon>Saccharomycotina</taxon>
        <taxon>Pichiomycetes</taxon>
        <taxon>Debaryomycetaceae</taxon>
        <taxon>Scheffersomyces</taxon>
    </lineage>
</organism>
<evidence type="ECO:0000313" key="1">
    <source>
        <dbReference type="EMBL" id="KAG7193842.1"/>
    </source>
</evidence>
<accession>A0A9P7V9H7</accession>
<gene>
    <name evidence="1" type="primary">TAD3</name>
    <name evidence="1" type="ORF">KQ657_005040</name>
</gene>
<reference evidence="1" key="1">
    <citation type="submission" date="2021-03" db="EMBL/GenBank/DDBJ databases">
        <authorList>
            <person name="Palmer J.M."/>
        </authorList>
    </citation>
    <scope>NUCLEOTIDE SEQUENCE</scope>
    <source>
        <strain evidence="1">ARV_011</strain>
    </source>
</reference>
<dbReference type="RefSeq" id="XP_043049389.1">
    <property type="nucleotide sequence ID" value="XM_043195684.1"/>
</dbReference>
<dbReference type="Proteomes" id="UP000790833">
    <property type="component" value="Unassembled WGS sequence"/>
</dbReference>
<name>A0A9P7V9H7_9ASCO</name>
<dbReference type="EMBL" id="JAHMUF010000009">
    <property type="protein sequence ID" value="KAG7193842.1"/>
    <property type="molecule type" value="Genomic_DNA"/>
</dbReference>
<comment type="caution">
    <text evidence="1">The sequence shown here is derived from an EMBL/GenBank/DDBJ whole genome shotgun (WGS) entry which is preliminary data.</text>
</comment>